<keyword evidence="3 8" id="KW-0808">Transferase</keyword>
<sequence>MASRSPAKVTLPRSVEEALRQVCETFSLPQPSEKQRKELAELGEEKALKLLRQQGGFSDPSPAMARVSETSCAVSREGSRSMETSPFSLGVVEERELAGSDSPYLEKRNIPSNQVLVALGKIEFRKAFMVLSYCGKKNVKDVVDASTIKRISDLPMEKFELELWRVFGRQCIDEKDRYKYQDWDLGRTYIYCCLVALDGTCIFKGPTLQKKITHLQRVLGDENVLEVRFAKDQDSGKVLVRNVQKIAREGLCVGLRRYRFFVYKDGGKEERKKNSTSSSIKLYFVRMESQALIDRGMAYILTNKSVHEARCIFMHVHTVDILTKYMARFSLILSKTIKLDVDLASVRIEKIPDIYCKDEKGGIVYNKDGKALIHTDGTGFISQDLALKCPSNIVKGSSSHHGVLEPLLIQCRLFNEGCAVKGTLLVNKKLPPCRIQVRPSMIKVESDPKLSGTHTVNSLEIVSTSYRPNKCCFSKQLIALLNYGGVPNQYFIDILNNALQDAQNVRYDKRNALAVCLKYGAMDDFVCSRMVLCGIPLDESYLLYHLSLLMREERKSLKGAKLPISDSYYLMGTADPTGLLKANEVCIILGDGQISGKVLVYRNPGLHFGDIHALTATYCKEIEDIVGNAKYGIFFPIVGPRSIADEIGTGDFDGDMYWVSRNPELLGYFRASEPWTCSSSNKSASSIKPTSFKPDELEEMILQEFLTTCNQWNIVGLAADSCLSLMDRLLTLGDECAMEKNCLKEKILKLIDIYYDALDAPKTGMKVLLPSDLRVEKFPHFMERTNSYHSKSILGLIYDIVDSSSTREEHVEQVWELPSFNKDVPEACMKLWSERYNNYRQDMSDAMKLSGESKDVLSDQIIQSYKQVLYEAAEFEESPRNVEDIFNEALAIYKIVYKYAKTNGVSKCGFVWKVAGRALCKLHANEVDKHNLVCSKSALCDILGIN</sequence>
<dbReference type="GO" id="GO:0003968">
    <property type="term" value="F:RNA-directed RNA polymerase activity"/>
    <property type="evidence" value="ECO:0007669"/>
    <property type="project" value="UniProtKB-KW"/>
</dbReference>
<evidence type="ECO:0000256" key="8">
    <source>
        <dbReference type="RuleBase" id="RU363098"/>
    </source>
</evidence>
<keyword evidence="2 8" id="KW-0696">RNA-directed RNA polymerase</keyword>
<dbReference type="PANTHER" id="PTHR23079">
    <property type="entry name" value="RNA-DEPENDENT RNA POLYMERASE"/>
    <property type="match status" value="1"/>
</dbReference>
<protein>
    <recommendedName>
        <fullName evidence="8">RNA-dependent RNA polymerase</fullName>
        <ecNumber evidence="8">2.7.7.48</ecNumber>
    </recommendedName>
</protein>
<dbReference type="EMBL" id="JBBNAF010000011">
    <property type="protein sequence ID" value="KAK9099041.1"/>
    <property type="molecule type" value="Genomic_DNA"/>
</dbReference>
<dbReference type="InterPro" id="IPR058752">
    <property type="entry name" value="RDRP_C_head"/>
</dbReference>
<evidence type="ECO:0000259" key="9">
    <source>
        <dbReference type="Pfam" id="PF05183"/>
    </source>
</evidence>
<evidence type="ECO:0000259" key="11">
    <source>
        <dbReference type="Pfam" id="PF26253"/>
    </source>
</evidence>
<evidence type="ECO:0000256" key="2">
    <source>
        <dbReference type="ARBA" id="ARBA00022484"/>
    </source>
</evidence>
<dbReference type="InterPro" id="IPR058751">
    <property type="entry name" value="RDRP_helical"/>
</dbReference>
<keyword evidence="13" id="KW-1185">Reference proteome</keyword>
<gene>
    <name evidence="12" type="ORF">Syun_026086</name>
</gene>
<reference evidence="12 13" key="1">
    <citation type="submission" date="2024-01" db="EMBL/GenBank/DDBJ databases">
        <title>Genome assemblies of Stephania.</title>
        <authorList>
            <person name="Yang L."/>
        </authorList>
    </citation>
    <scope>NUCLEOTIDE SEQUENCE [LARGE SCALE GENOMIC DNA]</scope>
    <source>
        <strain evidence="12">YNDBR</strain>
        <tissue evidence="12">Leaf</tissue>
    </source>
</reference>
<dbReference type="Pfam" id="PF26252">
    <property type="entry name" value="RdRP_helical"/>
    <property type="match status" value="1"/>
</dbReference>
<feature type="domain" description="RDRP C-terminal head" evidence="11">
    <location>
        <begin position="833"/>
        <end position="935"/>
    </location>
</feature>
<evidence type="ECO:0000256" key="3">
    <source>
        <dbReference type="ARBA" id="ARBA00022679"/>
    </source>
</evidence>
<evidence type="ECO:0000313" key="12">
    <source>
        <dbReference type="EMBL" id="KAK9099041.1"/>
    </source>
</evidence>
<comment type="catalytic activity">
    <reaction evidence="7 8">
        <text>RNA(n) + a ribonucleoside 5'-triphosphate = RNA(n+1) + diphosphate</text>
        <dbReference type="Rhea" id="RHEA:21248"/>
        <dbReference type="Rhea" id="RHEA-COMP:14527"/>
        <dbReference type="Rhea" id="RHEA-COMP:17342"/>
        <dbReference type="ChEBI" id="CHEBI:33019"/>
        <dbReference type="ChEBI" id="CHEBI:61557"/>
        <dbReference type="ChEBI" id="CHEBI:140395"/>
        <dbReference type="EC" id="2.7.7.48"/>
    </reaction>
</comment>
<evidence type="ECO:0000256" key="6">
    <source>
        <dbReference type="ARBA" id="ARBA00023158"/>
    </source>
</evidence>
<name>A0AAP0ETM6_9MAGN</name>
<feature type="domain" description="RDRP helical" evidence="10">
    <location>
        <begin position="115"/>
        <end position="178"/>
    </location>
</feature>
<dbReference type="Pfam" id="PF26253">
    <property type="entry name" value="RdRP_head"/>
    <property type="match status" value="1"/>
</dbReference>
<keyword evidence="4 8" id="KW-0548">Nucleotidyltransferase</keyword>
<dbReference type="Pfam" id="PF05183">
    <property type="entry name" value="RdRP"/>
    <property type="match status" value="1"/>
</dbReference>
<dbReference type="EC" id="2.7.7.48" evidence="8"/>
<organism evidence="12 13">
    <name type="scientific">Stephania yunnanensis</name>
    <dbReference type="NCBI Taxonomy" id="152371"/>
    <lineage>
        <taxon>Eukaryota</taxon>
        <taxon>Viridiplantae</taxon>
        <taxon>Streptophyta</taxon>
        <taxon>Embryophyta</taxon>
        <taxon>Tracheophyta</taxon>
        <taxon>Spermatophyta</taxon>
        <taxon>Magnoliopsida</taxon>
        <taxon>Ranunculales</taxon>
        <taxon>Menispermaceae</taxon>
        <taxon>Menispermoideae</taxon>
        <taxon>Cissampelideae</taxon>
        <taxon>Stephania</taxon>
    </lineage>
</organism>
<dbReference type="PANTHER" id="PTHR23079:SF55">
    <property type="entry name" value="RNA-DIRECTED RNA POLYMERASE"/>
    <property type="match status" value="1"/>
</dbReference>
<dbReference type="GO" id="GO:0003723">
    <property type="term" value="F:RNA binding"/>
    <property type="evidence" value="ECO:0007669"/>
    <property type="project" value="UniProtKB-KW"/>
</dbReference>
<evidence type="ECO:0000259" key="10">
    <source>
        <dbReference type="Pfam" id="PF26252"/>
    </source>
</evidence>
<accession>A0AAP0ETM6</accession>
<dbReference type="InterPro" id="IPR057596">
    <property type="entry name" value="RDRP_core"/>
</dbReference>
<evidence type="ECO:0000256" key="7">
    <source>
        <dbReference type="ARBA" id="ARBA00048744"/>
    </source>
</evidence>
<comment type="similarity">
    <text evidence="1 8">Belongs to the RdRP family.</text>
</comment>
<dbReference type="InterPro" id="IPR007855">
    <property type="entry name" value="RDRP"/>
</dbReference>
<evidence type="ECO:0000256" key="4">
    <source>
        <dbReference type="ARBA" id="ARBA00022695"/>
    </source>
</evidence>
<feature type="domain" description="RDRP core" evidence="9">
    <location>
        <begin position="200"/>
        <end position="799"/>
    </location>
</feature>
<dbReference type="GO" id="GO:0031380">
    <property type="term" value="C:nuclear RNA-directed RNA polymerase complex"/>
    <property type="evidence" value="ECO:0007669"/>
    <property type="project" value="TreeGrafter"/>
</dbReference>
<evidence type="ECO:0000256" key="1">
    <source>
        <dbReference type="ARBA" id="ARBA00005762"/>
    </source>
</evidence>
<comment type="function">
    <text evidence="8">Probably involved in the RNA silencing pathway and required for the generation of small interfering RNAs (siRNAs).</text>
</comment>
<comment type="caution">
    <text evidence="12">The sequence shown here is derived from an EMBL/GenBank/DDBJ whole genome shotgun (WGS) entry which is preliminary data.</text>
</comment>
<dbReference type="Proteomes" id="UP001420932">
    <property type="component" value="Unassembled WGS sequence"/>
</dbReference>
<proteinExistence type="inferred from homology"/>
<evidence type="ECO:0000313" key="13">
    <source>
        <dbReference type="Proteomes" id="UP001420932"/>
    </source>
</evidence>
<keyword evidence="5 8" id="KW-0694">RNA-binding</keyword>
<dbReference type="AlphaFoldDB" id="A0AAP0ETM6"/>
<keyword evidence="6 8" id="KW-0943">RNA-mediated gene silencing</keyword>
<dbReference type="GO" id="GO:0030422">
    <property type="term" value="P:siRNA processing"/>
    <property type="evidence" value="ECO:0007669"/>
    <property type="project" value="TreeGrafter"/>
</dbReference>
<evidence type="ECO:0000256" key="5">
    <source>
        <dbReference type="ARBA" id="ARBA00022884"/>
    </source>
</evidence>